<accession>M4EDZ3</accession>
<dbReference type="EMBL" id="LS974625">
    <property type="protein sequence ID" value="CAG7861231.1"/>
    <property type="molecule type" value="Genomic_DNA"/>
</dbReference>
<organism evidence="2">
    <name type="scientific">Brassica campestris</name>
    <name type="common">Field mustard</name>
    <dbReference type="NCBI Taxonomy" id="3711"/>
    <lineage>
        <taxon>Eukaryota</taxon>
        <taxon>Viridiplantae</taxon>
        <taxon>Streptophyta</taxon>
        <taxon>Embryophyta</taxon>
        <taxon>Tracheophyta</taxon>
        <taxon>Spermatophyta</taxon>
        <taxon>Magnoliopsida</taxon>
        <taxon>eudicotyledons</taxon>
        <taxon>Gunneridae</taxon>
        <taxon>Pentapetalae</taxon>
        <taxon>rosids</taxon>
        <taxon>malvids</taxon>
        <taxon>Brassicales</taxon>
        <taxon>Brassicaceae</taxon>
        <taxon>Brassiceae</taxon>
        <taxon>Brassica</taxon>
    </lineage>
</organism>
<protein>
    <submittedName>
        <fullName evidence="2 3">Uncharacterized protein</fullName>
    </submittedName>
</protein>
<accession>A0A3P5YAG9</accession>
<dbReference type="EnsemblPlants" id="Bra027003.1">
    <property type="protein sequence ID" value="Bra027003.1-P"/>
    <property type="gene ID" value="Bra027003"/>
</dbReference>
<reference evidence="2" key="3">
    <citation type="submission" date="2018-11" db="EMBL/GenBank/DDBJ databases">
        <authorList>
            <consortium name="Genoscope - CEA"/>
            <person name="William W."/>
        </authorList>
    </citation>
    <scope>NUCLEOTIDE SEQUENCE</scope>
</reference>
<proteinExistence type="predicted"/>
<evidence type="ECO:0000313" key="1">
    <source>
        <dbReference type="EMBL" id="CAG7861231.1"/>
    </source>
</evidence>
<reference evidence="4" key="1">
    <citation type="journal article" date="2011" name="Nat. Genet.">
        <title>The genome of the mesopolyploid crop species Brassica rapa.</title>
        <authorList>
            <consortium name="Brassica rapa Genome Sequencing Project Consortium"/>
            <person name="Wang X."/>
            <person name="Wang H."/>
            <person name="Wang J."/>
            <person name="Sun R."/>
            <person name="Wu J."/>
            <person name="Liu S."/>
            <person name="Bai Y."/>
            <person name="Mun J.H."/>
            <person name="Bancroft I."/>
            <person name="Cheng F."/>
            <person name="Huang S."/>
            <person name="Li X."/>
            <person name="Hua W."/>
            <person name="Wang J."/>
            <person name="Wang X."/>
            <person name="Freeling M."/>
            <person name="Pires J.C."/>
            <person name="Paterson A.H."/>
            <person name="Chalhoub B."/>
            <person name="Wang B."/>
            <person name="Hayward A."/>
            <person name="Sharpe A.G."/>
            <person name="Park B.S."/>
            <person name="Weisshaar B."/>
            <person name="Liu B."/>
            <person name="Li B."/>
            <person name="Liu B."/>
            <person name="Tong C."/>
            <person name="Song C."/>
            <person name="Duran C."/>
            <person name="Peng C."/>
            <person name="Geng C."/>
            <person name="Koh C."/>
            <person name="Lin C."/>
            <person name="Edwards D."/>
            <person name="Mu D."/>
            <person name="Shen D."/>
            <person name="Soumpourou E."/>
            <person name="Li F."/>
            <person name="Fraser F."/>
            <person name="Conant G."/>
            <person name="Lassalle G."/>
            <person name="King G.J."/>
            <person name="Bonnema G."/>
            <person name="Tang H."/>
            <person name="Wang H."/>
            <person name="Belcram H."/>
            <person name="Zhou H."/>
            <person name="Hirakawa H."/>
            <person name="Abe H."/>
            <person name="Guo H."/>
            <person name="Wang H."/>
            <person name="Jin H."/>
            <person name="Parkin I.A."/>
            <person name="Batley J."/>
            <person name="Kim J.S."/>
            <person name="Just J."/>
            <person name="Li J."/>
            <person name="Xu J."/>
            <person name="Deng J."/>
            <person name="Kim J.A."/>
            <person name="Li J."/>
            <person name="Yu J."/>
            <person name="Meng J."/>
            <person name="Wang J."/>
            <person name="Min J."/>
            <person name="Poulain J."/>
            <person name="Wang J."/>
            <person name="Hatakeyama K."/>
            <person name="Wu K."/>
            <person name="Wang L."/>
            <person name="Fang L."/>
            <person name="Trick M."/>
            <person name="Links M.G."/>
            <person name="Zhao M."/>
            <person name="Jin M."/>
            <person name="Ramchiary N."/>
            <person name="Drou N."/>
            <person name="Berkman P.J."/>
            <person name="Cai Q."/>
            <person name="Huang Q."/>
            <person name="Li R."/>
            <person name="Tabata S."/>
            <person name="Cheng S."/>
            <person name="Zhang S."/>
            <person name="Zhang S."/>
            <person name="Huang S."/>
            <person name="Sato S."/>
            <person name="Sun S."/>
            <person name="Kwon S.J."/>
            <person name="Choi S.R."/>
            <person name="Lee T.H."/>
            <person name="Fan W."/>
            <person name="Zhao X."/>
            <person name="Tan X."/>
            <person name="Xu X."/>
            <person name="Wang Y."/>
            <person name="Qiu Y."/>
            <person name="Yin Y."/>
            <person name="Li Y."/>
            <person name="Du Y."/>
            <person name="Liao Y."/>
            <person name="Lim Y."/>
            <person name="Narusaka Y."/>
            <person name="Wang Y."/>
            <person name="Wang Z."/>
            <person name="Li Z."/>
            <person name="Wang Z."/>
            <person name="Xiong Z."/>
            <person name="Zhang Z."/>
        </authorList>
    </citation>
    <scope>NUCLEOTIDE SEQUENCE [LARGE SCALE GENOMIC DNA]</scope>
    <source>
        <strain evidence="4">cv. Chiifu-401-42</strain>
    </source>
</reference>
<dbReference type="Proteomes" id="UP000011750">
    <property type="component" value="Chromosome A09"/>
</dbReference>
<dbReference type="EMBL" id="LR031568">
    <property type="protein sequence ID" value="VDC59605.1"/>
    <property type="molecule type" value="Genomic_DNA"/>
</dbReference>
<evidence type="ECO:0000313" key="4">
    <source>
        <dbReference type="Proteomes" id="UP000011750"/>
    </source>
</evidence>
<dbReference type="Proteomes" id="UP000694005">
    <property type="component" value="Chromosome A09"/>
</dbReference>
<dbReference type="AlphaFoldDB" id="A0A3P5YAG9"/>
<evidence type="ECO:0000313" key="2">
    <source>
        <dbReference type="EMBL" id="VDC59605.1"/>
    </source>
</evidence>
<dbReference type="Gramene" id="A09p16980.2_BraZ1">
    <property type="protein sequence ID" value="A09p16980.2_BraZ1.CDS.1"/>
    <property type="gene ID" value="A09g16980.2_BraZ1"/>
</dbReference>
<reference evidence="3" key="4">
    <citation type="submission" date="2023-03" db="UniProtKB">
        <authorList>
            <consortium name="EnsemblPlants"/>
        </authorList>
    </citation>
    <scope>IDENTIFICATION</scope>
    <source>
        <strain evidence="3">cv. Chiifu-401-42</strain>
    </source>
</reference>
<dbReference type="Gramene" id="Bra027003.1">
    <property type="protein sequence ID" value="Bra027003.1-P"/>
    <property type="gene ID" value="Bra027003"/>
</dbReference>
<gene>
    <name evidence="2" type="ORF">BRAA09T37216Z</name>
    <name evidence="1" type="ORF">BRAPAZ1V2_A09P16980.2</name>
</gene>
<dbReference type="HOGENOM" id="CLU_2834731_0_0_1"/>
<sequence length="66" mass="7356">MLDPLPYSAFTNPDPIRGSETVVVLTGQFLRLVCFTSSLPFLFFTKGDVCSASIGQYTTIKRCWSM</sequence>
<reference evidence="4" key="2">
    <citation type="journal article" date="2018" name="Hortic Res">
        <title>Improved Brassica rapa reference genome by single-molecule sequencing and chromosome conformation capture technologies.</title>
        <authorList>
            <person name="Zhang L."/>
            <person name="Cai X."/>
            <person name="Wu J."/>
            <person name="Liu M."/>
            <person name="Grob S."/>
            <person name="Cheng F."/>
            <person name="Liang J."/>
            <person name="Cai C."/>
            <person name="Liu Z."/>
            <person name="Liu B."/>
            <person name="Wang F."/>
            <person name="Li S."/>
            <person name="Liu F."/>
            <person name="Li X."/>
            <person name="Cheng L."/>
            <person name="Yang W."/>
            <person name="Li M.H."/>
            <person name="Grossniklaus U."/>
            <person name="Zheng H."/>
            <person name="Wang X."/>
        </authorList>
    </citation>
    <scope>NUCLEOTIDE SEQUENCE [LARGE SCALE GENOMIC DNA]</scope>
    <source>
        <strain evidence="4">cv. Chiifu-401-42</strain>
    </source>
</reference>
<keyword evidence="4" id="KW-1185">Reference proteome</keyword>
<name>A0A3P5YAG9_BRACM</name>
<evidence type="ECO:0000313" key="3">
    <source>
        <dbReference type="EnsemblPlants" id="Bra027003.1-P"/>
    </source>
</evidence>